<feature type="transmembrane region" description="Helical" evidence="8">
    <location>
        <begin position="253"/>
        <end position="271"/>
    </location>
</feature>
<keyword evidence="3" id="KW-0808">Transferase</keyword>
<dbReference type="GO" id="GO:0016757">
    <property type="term" value="F:glycosyltransferase activity"/>
    <property type="evidence" value="ECO:0007669"/>
    <property type="project" value="UniProtKB-KW"/>
</dbReference>
<evidence type="ECO:0000256" key="5">
    <source>
        <dbReference type="ARBA" id="ARBA00022824"/>
    </source>
</evidence>
<feature type="transmembrane region" description="Helical" evidence="8">
    <location>
        <begin position="118"/>
        <end position="135"/>
    </location>
</feature>
<comment type="caution">
    <text evidence="9">The sequence shown here is derived from an EMBL/GenBank/DDBJ whole genome shotgun (WGS) entry which is preliminary data.</text>
</comment>
<reference evidence="9 10" key="1">
    <citation type="submission" date="2024-11" db="EMBL/GenBank/DDBJ databases">
        <title>Adaptive evolution of stress response genes in parasites aligns with host niche diversity.</title>
        <authorList>
            <person name="Hahn C."/>
            <person name="Resl P."/>
        </authorList>
    </citation>
    <scope>NUCLEOTIDE SEQUENCE [LARGE SCALE GENOMIC DNA]</scope>
    <source>
        <strain evidence="9">EGGRZ-B1_66</strain>
        <tissue evidence="9">Body</tissue>
    </source>
</reference>
<feature type="transmembrane region" description="Helical" evidence="8">
    <location>
        <begin position="224"/>
        <end position="241"/>
    </location>
</feature>
<evidence type="ECO:0000256" key="1">
    <source>
        <dbReference type="ARBA" id="ARBA00004477"/>
    </source>
</evidence>
<dbReference type="InterPro" id="IPR005599">
    <property type="entry name" value="GPI_mannosylTrfase"/>
</dbReference>
<organism evidence="9 10">
    <name type="scientific">Cichlidogyrus casuarinus</name>
    <dbReference type="NCBI Taxonomy" id="1844966"/>
    <lineage>
        <taxon>Eukaryota</taxon>
        <taxon>Metazoa</taxon>
        <taxon>Spiralia</taxon>
        <taxon>Lophotrochozoa</taxon>
        <taxon>Platyhelminthes</taxon>
        <taxon>Monogenea</taxon>
        <taxon>Monopisthocotylea</taxon>
        <taxon>Dactylogyridea</taxon>
        <taxon>Ancyrocephalidae</taxon>
        <taxon>Cichlidogyrus</taxon>
    </lineage>
</organism>
<gene>
    <name evidence="9" type="ORF">Ciccas_005992</name>
</gene>
<keyword evidence="5 8" id="KW-0256">Endoplasmic reticulum</keyword>
<keyword evidence="4 8" id="KW-0812">Transmembrane</keyword>
<evidence type="ECO:0000256" key="2">
    <source>
        <dbReference type="ARBA" id="ARBA00022676"/>
    </source>
</evidence>
<keyword evidence="6 8" id="KW-1133">Transmembrane helix</keyword>
<comment type="similarity">
    <text evidence="8">Belongs to the glycosyltransferase 22 family.</text>
</comment>
<evidence type="ECO:0000256" key="8">
    <source>
        <dbReference type="RuleBase" id="RU363075"/>
    </source>
</evidence>
<evidence type="ECO:0000256" key="3">
    <source>
        <dbReference type="ARBA" id="ARBA00022679"/>
    </source>
</evidence>
<evidence type="ECO:0000313" key="10">
    <source>
        <dbReference type="Proteomes" id="UP001626550"/>
    </source>
</evidence>
<name>A0ABD2Q876_9PLAT</name>
<sequence length="423" mass="48656">MGDGPFRRTLTLMGIGPHGKGVISQSPDLKLGIQGNSLQVIHDKNTLEPVMQKNLASMAPCWNHRICIVYLPRIFHAVLAAFGDYFLFRFALKLSDSAMIAQMALFNHLSNCRFKRTIFKYFLLGFISLILSILLDRLVFGHWTCNQINFIKFNVFGNLSHIYGVESIHWYFTNAIPAMFGIQILWFLSSLRRIFSKKSDKFVAFLIIWIITCYSLIGHKEHRFILPIVPLAMYLCAQGTMQLSDGRSYLNRRILIATLSINAILVGYFGLIHQRAPLDALHSIGKSVKTWTDVASVGNNSLNALFLMPCHTCPGPSFVHSTNYHLRMLSCEPNLAMEPYYIDEADLFYMDPISWLHSYNETKPTHVLLFDTLINQFPQIEEHLLNNWGLRQCGSFWHTRFPTNKRHSHWMLVYCQDPFSLLV</sequence>
<evidence type="ECO:0000313" key="9">
    <source>
        <dbReference type="EMBL" id="KAL3315372.1"/>
    </source>
</evidence>
<keyword evidence="7 8" id="KW-0472">Membrane</keyword>
<dbReference type="EMBL" id="JBJKFK010000766">
    <property type="protein sequence ID" value="KAL3315372.1"/>
    <property type="molecule type" value="Genomic_DNA"/>
</dbReference>
<evidence type="ECO:0000256" key="7">
    <source>
        <dbReference type="ARBA" id="ARBA00023136"/>
    </source>
</evidence>
<dbReference type="GO" id="GO:0005789">
    <property type="term" value="C:endoplasmic reticulum membrane"/>
    <property type="evidence" value="ECO:0007669"/>
    <property type="project" value="UniProtKB-SubCell"/>
</dbReference>
<evidence type="ECO:0000256" key="4">
    <source>
        <dbReference type="ARBA" id="ARBA00022692"/>
    </source>
</evidence>
<evidence type="ECO:0000256" key="6">
    <source>
        <dbReference type="ARBA" id="ARBA00022989"/>
    </source>
</evidence>
<accession>A0ABD2Q876</accession>
<proteinExistence type="inferred from homology"/>
<dbReference type="PANTHER" id="PTHR22760:SF4">
    <property type="entry name" value="GPI MANNOSYLTRANSFERASE 3"/>
    <property type="match status" value="1"/>
</dbReference>
<keyword evidence="2 8" id="KW-0328">Glycosyltransferase</keyword>
<dbReference type="Proteomes" id="UP001626550">
    <property type="component" value="Unassembled WGS sequence"/>
</dbReference>
<dbReference type="Pfam" id="PF03901">
    <property type="entry name" value="Glyco_transf_22"/>
    <property type="match status" value="1"/>
</dbReference>
<feature type="transmembrane region" description="Helical" evidence="8">
    <location>
        <begin position="168"/>
        <end position="189"/>
    </location>
</feature>
<comment type="subcellular location">
    <subcellularLocation>
        <location evidence="1 8">Endoplasmic reticulum membrane</location>
        <topology evidence="1 8">Multi-pass membrane protein</topology>
    </subcellularLocation>
</comment>
<dbReference type="EC" id="2.4.1.-" evidence="8"/>
<dbReference type="PANTHER" id="PTHR22760">
    <property type="entry name" value="GLYCOSYLTRANSFERASE"/>
    <property type="match status" value="1"/>
</dbReference>
<dbReference type="AlphaFoldDB" id="A0ABD2Q876"/>
<keyword evidence="10" id="KW-1185">Reference proteome</keyword>
<protein>
    <recommendedName>
        <fullName evidence="8">Mannosyltransferase</fullName>
        <ecNumber evidence="8">2.4.1.-</ecNumber>
    </recommendedName>
</protein>
<feature type="transmembrane region" description="Helical" evidence="8">
    <location>
        <begin position="201"/>
        <end position="218"/>
    </location>
</feature>